<dbReference type="PROSITE" id="PS50160">
    <property type="entry name" value="DNA_LIGASE_A3"/>
    <property type="match status" value="1"/>
</dbReference>
<dbReference type="Pfam" id="PF14743">
    <property type="entry name" value="DNA_ligase_OB_2"/>
    <property type="match status" value="1"/>
</dbReference>
<dbReference type="GO" id="GO:0006281">
    <property type="term" value="P:DNA repair"/>
    <property type="evidence" value="ECO:0007669"/>
    <property type="project" value="UniProtKB-KW"/>
</dbReference>
<evidence type="ECO:0000256" key="3">
    <source>
        <dbReference type="ARBA" id="ARBA00022705"/>
    </source>
</evidence>
<evidence type="ECO:0000259" key="7">
    <source>
        <dbReference type="PROSITE" id="PS50160"/>
    </source>
</evidence>
<dbReference type="GO" id="GO:0003910">
    <property type="term" value="F:DNA ligase (ATP) activity"/>
    <property type="evidence" value="ECO:0007669"/>
    <property type="project" value="UniProtKB-EC"/>
</dbReference>
<dbReference type="CDD" id="cd07896">
    <property type="entry name" value="Adenylation_kDNA_ligase_like"/>
    <property type="match status" value="1"/>
</dbReference>
<dbReference type="InterPro" id="IPR012340">
    <property type="entry name" value="NA-bd_OB-fold"/>
</dbReference>
<dbReference type="Proteomes" id="UP001249020">
    <property type="component" value="Unassembled WGS sequence"/>
</dbReference>
<keyword evidence="4" id="KW-0227">DNA damage</keyword>
<dbReference type="Gene3D" id="3.30.470.30">
    <property type="entry name" value="DNA ligase/mRNA capping enzyme"/>
    <property type="match status" value="1"/>
</dbReference>
<name>A0AAW8R614_9ALTE</name>
<organism evidence="8 9">
    <name type="scientific">Brumicola blandensis</name>
    <dbReference type="NCBI Taxonomy" id="3075611"/>
    <lineage>
        <taxon>Bacteria</taxon>
        <taxon>Pseudomonadati</taxon>
        <taxon>Pseudomonadota</taxon>
        <taxon>Gammaproteobacteria</taxon>
        <taxon>Alteromonadales</taxon>
        <taxon>Alteromonadaceae</taxon>
        <taxon>Brumicola</taxon>
    </lineage>
</organism>
<keyword evidence="3" id="KW-0235">DNA replication</keyword>
<evidence type="ECO:0000313" key="8">
    <source>
        <dbReference type="EMBL" id="MDT0583581.1"/>
    </source>
</evidence>
<dbReference type="AlphaFoldDB" id="A0AAW8R614"/>
<dbReference type="InterPro" id="IPR012310">
    <property type="entry name" value="DNA_ligase_ATP-dep_cent"/>
</dbReference>
<dbReference type="NCBIfam" id="NF006592">
    <property type="entry name" value="PRK09125.1"/>
    <property type="match status" value="1"/>
</dbReference>
<dbReference type="CDD" id="cd08041">
    <property type="entry name" value="OBF_kDNA_ligase_like"/>
    <property type="match status" value="1"/>
</dbReference>
<comment type="cofactor">
    <cofactor evidence="1">
        <name>a divalent metal cation</name>
        <dbReference type="ChEBI" id="CHEBI:60240"/>
    </cofactor>
</comment>
<keyword evidence="5" id="KW-0234">DNA repair</keyword>
<evidence type="ECO:0000256" key="5">
    <source>
        <dbReference type="ARBA" id="ARBA00023204"/>
    </source>
</evidence>
<dbReference type="InterPro" id="IPR029319">
    <property type="entry name" value="DNA_ligase_OB"/>
</dbReference>
<dbReference type="GO" id="GO:0006310">
    <property type="term" value="P:DNA recombination"/>
    <property type="evidence" value="ECO:0007669"/>
    <property type="project" value="InterPro"/>
</dbReference>
<sequence length="305" mass="34468">MIPFNRSTPDELPALKLVIFVLFTSWCIDTSAMTNSDAVGVQLAKVYEAQDVRGYLVSEKFDGVRAIWRNRTLMTRQGNRINAPAWFTEKLPDMWLDGELWIARNTFEEVASIVSRYTADNNEWKRVKYMVFDAPNFEDKFTIRSKHYTSVLLALNLSHVLPVEQLTLATNHQLTELLMDITQNGAEGLMLHKADSDFQSGRSDDLLKLKPYMDSEALVLGHIEGKGKYSGLLGSLLVQSEDKNGNEVTFKIGTGFTDSERKTPPAIGSTITFTFHGYTKNGVPRFASFLRIAKMREALLPFDLQ</sequence>
<gene>
    <name evidence="8" type="ORF">RM544_13615</name>
</gene>
<comment type="catalytic activity">
    <reaction evidence="6">
        <text>ATP + (deoxyribonucleotide)n-3'-hydroxyl + 5'-phospho-(deoxyribonucleotide)m = (deoxyribonucleotide)n+m + AMP + diphosphate.</text>
        <dbReference type="EC" id="6.5.1.1"/>
    </reaction>
</comment>
<dbReference type="Gene3D" id="3.30.1490.70">
    <property type="match status" value="1"/>
</dbReference>
<feature type="domain" description="ATP-dependent DNA ligase family profile" evidence="7">
    <location>
        <begin position="144"/>
        <end position="242"/>
    </location>
</feature>
<proteinExistence type="predicted"/>
<dbReference type="Gene3D" id="2.40.50.140">
    <property type="entry name" value="Nucleic acid-binding proteins"/>
    <property type="match status" value="1"/>
</dbReference>
<evidence type="ECO:0000256" key="4">
    <source>
        <dbReference type="ARBA" id="ARBA00022763"/>
    </source>
</evidence>
<accession>A0AAW8R614</accession>
<protein>
    <submittedName>
        <fullName evidence="8">DNA ligase</fullName>
        <ecNumber evidence="8">6.5.1.1</ecNumber>
    </submittedName>
</protein>
<keyword evidence="9" id="KW-1185">Reference proteome</keyword>
<dbReference type="SUPFAM" id="SSF50249">
    <property type="entry name" value="Nucleic acid-binding proteins"/>
    <property type="match status" value="1"/>
</dbReference>
<keyword evidence="2 8" id="KW-0436">Ligase</keyword>
<dbReference type="GO" id="GO:0005524">
    <property type="term" value="F:ATP binding"/>
    <property type="evidence" value="ECO:0007669"/>
    <property type="project" value="InterPro"/>
</dbReference>
<comment type="caution">
    <text evidence="8">The sequence shown here is derived from an EMBL/GenBank/DDBJ whole genome shotgun (WGS) entry which is preliminary data.</text>
</comment>
<evidence type="ECO:0000256" key="1">
    <source>
        <dbReference type="ARBA" id="ARBA00001968"/>
    </source>
</evidence>
<dbReference type="SUPFAM" id="SSF56091">
    <property type="entry name" value="DNA ligase/mRNA capping enzyme, catalytic domain"/>
    <property type="match status" value="1"/>
</dbReference>
<dbReference type="RefSeq" id="WP_311362347.1">
    <property type="nucleotide sequence ID" value="NZ_JAVRIE010000005.1"/>
</dbReference>
<reference evidence="8 9" key="1">
    <citation type="submission" date="2023-09" db="EMBL/GenBank/DDBJ databases">
        <authorList>
            <person name="Rey-Velasco X."/>
        </authorList>
    </citation>
    <scope>NUCLEOTIDE SEQUENCE [LARGE SCALE GENOMIC DNA]</scope>
    <source>
        <strain evidence="8 9">W409</strain>
    </source>
</reference>
<evidence type="ECO:0000256" key="6">
    <source>
        <dbReference type="ARBA" id="ARBA00034003"/>
    </source>
</evidence>
<dbReference type="InterPro" id="IPR050326">
    <property type="entry name" value="NAD_dep_DNA_ligaseB"/>
</dbReference>
<evidence type="ECO:0000256" key="2">
    <source>
        <dbReference type="ARBA" id="ARBA00022598"/>
    </source>
</evidence>
<evidence type="ECO:0000313" key="9">
    <source>
        <dbReference type="Proteomes" id="UP001249020"/>
    </source>
</evidence>
<dbReference type="EC" id="6.5.1.1" evidence="8"/>
<dbReference type="GO" id="GO:0006260">
    <property type="term" value="P:DNA replication"/>
    <property type="evidence" value="ECO:0007669"/>
    <property type="project" value="UniProtKB-KW"/>
</dbReference>
<dbReference type="EMBL" id="JAVRIE010000005">
    <property type="protein sequence ID" value="MDT0583581.1"/>
    <property type="molecule type" value="Genomic_DNA"/>
</dbReference>
<dbReference type="PANTHER" id="PTHR47810">
    <property type="entry name" value="DNA LIGASE"/>
    <property type="match status" value="1"/>
</dbReference>
<dbReference type="Pfam" id="PF01068">
    <property type="entry name" value="DNA_ligase_A_M"/>
    <property type="match status" value="1"/>
</dbReference>
<dbReference type="PANTHER" id="PTHR47810:SF1">
    <property type="entry name" value="DNA LIGASE B"/>
    <property type="match status" value="1"/>
</dbReference>